<proteinExistence type="predicted"/>
<keyword evidence="3" id="KW-1185">Reference proteome</keyword>
<evidence type="ECO:0000313" key="3">
    <source>
        <dbReference type="Proteomes" id="UP000015104"/>
    </source>
</evidence>
<feature type="region of interest" description="Disordered" evidence="1">
    <location>
        <begin position="1"/>
        <end position="65"/>
    </location>
</feature>
<name>T1KGE7_TETUR</name>
<protein>
    <submittedName>
        <fullName evidence="2">Uncharacterized protein</fullName>
    </submittedName>
</protein>
<evidence type="ECO:0000313" key="2">
    <source>
        <dbReference type="EnsemblMetazoa" id="tetur11g00540.1"/>
    </source>
</evidence>
<dbReference type="EMBL" id="CAEY01000065">
    <property type="status" value="NOT_ANNOTATED_CDS"/>
    <property type="molecule type" value="Genomic_DNA"/>
</dbReference>
<reference evidence="2" key="2">
    <citation type="submission" date="2015-06" db="UniProtKB">
        <authorList>
            <consortium name="EnsemblMetazoa"/>
        </authorList>
    </citation>
    <scope>IDENTIFICATION</scope>
</reference>
<dbReference type="EnsemblMetazoa" id="tetur11g00540.1">
    <property type="protein sequence ID" value="tetur11g00540.1"/>
    <property type="gene ID" value="tetur11g00540"/>
</dbReference>
<reference evidence="3" key="1">
    <citation type="submission" date="2011-08" db="EMBL/GenBank/DDBJ databases">
        <authorList>
            <person name="Rombauts S."/>
        </authorList>
    </citation>
    <scope>NUCLEOTIDE SEQUENCE</scope>
    <source>
        <strain evidence="3">London</strain>
    </source>
</reference>
<dbReference type="AlphaFoldDB" id="T1KGE7"/>
<evidence type="ECO:0000256" key="1">
    <source>
        <dbReference type="SAM" id="MobiDB-lite"/>
    </source>
</evidence>
<sequence>MMPSTSRGHSSAGDVSKRVYRGDSLLPAKRVKQEDPLEENQQMNIDDDLDYDNDIDYEDTADYEPRPDVSLEEAGIPDNLEKFVSFILHLPTPVQNNRFTTGLDELMQRLKSIRAKFTYDSVSHYLQYNVPYLLCKLGKEMGIAMEEKGHFPSVENCESVINAYVLMKEEFNDDIDFKLSILSPKHTLMEDCPKAGDIVLVKMKTERCSNDKEGVFQDPAFLGIFLSTFTRVLQPELFSIENLVLNEAPEFKNDHLCEESVLRTRKHTSLYDRSDYHLGIHKLFNFLPILQMAKALFLLDDYPYKEHFLKPVMVIKTSGVGINEELITDPEKADTFQKANDLVGQNDPSSSSFLAVNLEVPYYQSFITPVLKQLVSNLSFFKTKDDEKTPILIISEDEDFRKDLCTHLKTEGFDGKNEVIIDPSDDVKVQIDELLIELYAGHIATLEKETEQKKKGKERYSKCIEHLKNVRAINDLSPHWIAEMLRTRKDIKRKMLKDAKVIITNFETVCSDLTYLATFNPKTVSEQRILCCIICEAHNHSELKTLALTNLGIKKYMLLGTIAELRFQEIAEQETFSERFISYTRSLFERLYSLHSKGPSLINSSFVD</sequence>
<accession>T1KGE7</accession>
<dbReference type="HOGENOM" id="CLU_449281_0_0_1"/>
<dbReference type="Proteomes" id="UP000015104">
    <property type="component" value="Unassembled WGS sequence"/>
</dbReference>
<organism evidence="2 3">
    <name type="scientific">Tetranychus urticae</name>
    <name type="common">Two-spotted spider mite</name>
    <dbReference type="NCBI Taxonomy" id="32264"/>
    <lineage>
        <taxon>Eukaryota</taxon>
        <taxon>Metazoa</taxon>
        <taxon>Ecdysozoa</taxon>
        <taxon>Arthropoda</taxon>
        <taxon>Chelicerata</taxon>
        <taxon>Arachnida</taxon>
        <taxon>Acari</taxon>
        <taxon>Acariformes</taxon>
        <taxon>Trombidiformes</taxon>
        <taxon>Prostigmata</taxon>
        <taxon>Eleutherengona</taxon>
        <taxon>Raphignathae</taxon>
        <taxon>Tetranychoidea</taxon>
        <taxon>Tetranychidae</taxon>
        <taxon>Tetranychus</taxon>
    </lineage>
</organism>
<feature type="compositionally biased region" description="Acidic residues" evidence="1">
    <location>
        <begin position="45"/>
        <end position="62"/>
    </location>
</feature>